<accession>A0A7I9YRZ3</accession>
<dbReference type="Proteomes" id="UP000465360">
    <property type="component" value="Unassembled WGS sequence"/>
</dbReference>
<dbReference type="InterPro" id="IPR007362">
    <property type="entry name" value="DUF429"/>
</dbReference>
<evidence type="ECO:0000313" key="1">
    <source>
        <dbReference type="EMBL" id="GFG91464.1"/>
    </source>
</evidence>
<dbReference type="AlphaFoldDB" id="A0A7I9YRZ3"/>
<name>A0A7I9YRZ3_MYCBU</name>
<comment type="caution">
    <text evidence="1">The sequence shown here is derived from an EMBL/GenBank/DDBJ whole genome shotgun (WGS) entry which is preliminary data.</text>
</comment>
<sequence>MYFVGLDLAWGERNPSGVAVLDDQGLLQFADAATTDAAVLAALAPYVDGPCLVGIDAPLVVNNPTGMRLAESELNPHFRQFDAGAHSANTGMDWFRDAPRGARLAARLGLDIDPYSTSKRRAIEVYPHPATVVLFRLGRTLKYKGARGRSVADRRAALLELMRLIEGLADASPRMQVTAGTDWARLQHAVEQAERQVDLDRAEDPIDAVLCAYIALYAARRPDDVTIYGDLANGYIITPSLPSDLTPTPRTPALVTNFFGPEVSRSAALLEAVETAWTDVQGRLGGATPATDDAAVIDDSFRRLAVLLELAEQELATIRDRLR</sequence>
<evidence type="ECO:0000313" key="2">
    <source>
        <dbReference type="Proteomes" id="UP000465360"/>
    </source>
</evidence>
<protein>
    <recommendedName>
        <fullName evidence="3">GTP pyrophosphokinase</fullName>
    </recommendedName>
</protein>
<keyword evidence="2" id="KW-1185">Reference proteome</keyword>
<proteinExistence type="predicted"/>
<reference evidence="1 2" key="1">
    <citation type="journal article" date="2019" name="Emerg. Microbes Infect.">
        <title>Comprehensive subspecies identification of 175 nontuberculous mycobacteria species based on 7547 genomic profiles.</title>
        <authorList>
            <person name="Matsumoto Y."/>
            <person name="Kinjo T."/>
            <person name="Motooka D."/>
            <person name="Nabeya D."/>
            <person name="Jung N."/>
            <person name="Uechi K."/>
            <person name="Horii T."/>
            <person name="Iida T."/>
            <person name="Fujita J."/>
            <person name="Nakamura S."/>
        </authorList>
    </citation>
    <scope>NUCLEOTIDE SEQUENCE [LARGE SCALE GENOMIC DNA]</scope>
    <source>
        <strain evidence="1 2">JCM 30725</strain>
    </source>
</reference>
<gene>
    <name evidence="1" type="ORF">MBOU_35060</name>
</gene>
<dbReference type="Pfam" id="PF04250">
    <property type="entry name" value="DUF429"/>
    <property type="match status" value="1"/>
</dbReference>
<evidence type="ECO:0008006" key="3">
    <source>
        <dbReference type="Google" id="ProtNLM"/>
    </source>
</evidence>
<organism evidence="1 2">
    <name type="scientific">Mycobacterium bourgelatii</name>
    <dbReference type="NCBI Taxonomy" id="1273442"/>
    <lineage>
        <taxon>Bacteria</taxon>
        <taxon>Bacillati</taxon>
        <taxon>Actinomycetota</taxon>
        <taxon>Actinomycetes</taxon>
        <taxon>Mycobacteriales</taxon>
        <taxon>Mycobacteriaceae</taxon>
        <taxon>Mycobacterium</taxon>
    </lineage>
</organism>
<dbReference type="EMBL" id="BLKZ01000001">
    <property type="protein sequence ID" value="GFG91464.1"/>
    <property type="molecule type" value="Genomic_DNA"/>
</dbReference>